<gene>
    <name evidence="9" type="primary">ntrA</name>
    <name evidence="9" type="ORF">GCM10011320_32640</name>
</gene>
<organism evidence="9 10">
    <name type="scientific">Neoroseomonas lacus</name>
    <dbReference type="NCBI Taxonomy" id="287609"/>
    <lineage>
        <taxon>Bacteria</taxon>
        <taxon>Pseudomonadati</taxon>
        <taxon>Pseudomonadota</taxon>
        <taxon>Alphaproteobacteria</taxon>
        <taxon>Acetobacterales</taxon>
        <taxon>Acetobacteraceae</taxon>
        <taxon>Neoroseomonas</taxon>
    </lineage>
</organism>
<dbReference type="RefSeq" id="WP_188968456.1">
    <property type="nucleotide sequence ID" value="NZ_BMKW01000008.1"/>
</dbReference>
<dbReference type="PROSITE" id="PS51318">
    <property type="entry name" value="TAT"/>
    <property type="match status" value="1"/>
</dbReference>
<name>A0A917KQ63_9PROT</name>
<dbReference type="Proteomes" id="UP000661507">
    <property type="component" value="Unassembled WGS sequence"/>
</dbReference>
<dbReference type="InterPro" id="IPR044527">
    <property type="entry name" value="NrtA/CpmA_ABC-bd_dom"/>
</dbReference>
<comment type="similarity">
    <text evidence="7">Belongs to the CmpA/NrtA family.</text>
</comment>
<keyword evidence="4" id="KW-0997">Cell inner membrane</keyword>
<sequence length="424" mass="45673">MSQTPIRRRAALAGAAALLAAARAALPRGAFAQGATAPEVTKATLGFIALTDSAPLIIAKEKGLFAKHGMPDVEVTKQASWGSTRDNLVLGGGRGGIDGAHLLTPMAYLIHAGRVTQNNQPVPMAILARLNINGQAISIAGRHAALRTTIDASPLRGALNAESKVAMTFRGGTHDLWLRYWLAAAGIDPDKDVQTIVVPPPQMVANLKVGTMDAFCVGEPWNDQTVHQRVGYSACVTGELWKNHPEKVLGMRGDWVAENPRAAEALTAAVIEAQRWCDLDANKAEMCAIIGRRAWFNVPVTDILPRSQGIIDYGDGRRVTNPDIAMKFWRDHASYPFQSHDLWFLTEDIRWGVLPEDTNTAALINEVNKEAIWRAAAARAGVPNAEVPGGTSRGIETFFDGKVFDPANPRAYLDSQSIKKLGAA</sequence>
<dbReference type="CDD" id="cd13553">
    <property type="entry name" value="PBP2_NrtA_CpmA_like"/>
    <property type="match status" value="1"/>
</dbReference>
<evidence type="ECO:0000313" key="9">
    <source>
        <dbReference type="EMBL" id="GGJ22901.1"/>
    </source>
</evidence>
<keyword evidence="10" id="KW-1185">Reference proteome</keyword>
<evidence type="ECO:0000256" key="2">
    <source>
        <dbReference type="ARBA" id="ARBA00022448"/>
    </source>
</evidence>
<keyword evidence="6" id="KW-0472">Membrane</keyword>
<keyword evidence="5 8" id="KW-0732">Signal</keyword>
<evidence type="ECO:0000313" key="10">
    <source>
        <dbReference type="Proteomes" id="UP000661507"/>
    </source>
</evidence>
<feature type="signal peptide" evidence="8">
    <location>
        <begin position="1"/>
        <end position="32"/>
    </location>
</feature>
<reference evidence="9" key="2">
    <citation type="submission" date="2020-09" db="EMBL/GenBank/DDBJ databases">
        <authorList>
            <person name="Sun Q."/>
            <person name="Zhou Y."/>
        </authorList>
    </citation>
    <scope>NUCLEOTIDE SEQUENCE</scope>
    <source>
        <strain evidence="9">CGMCC 1.3617</strain>
    </source>
</reference>
<dbReference type="AlphaFoldDB" id="A0A917KQ63"/>
<dbReference type="Gene3D" id="3.40.190.10">
    <property type="entry name" value="Periplasmic binding protein-like II"/>
    <property type="match status" value="2"/>
</dbReference>
<protein>
    <submittedName>
        <fullName evidence="9">Nitrate ABC transporter substrate-binding protein</fullName>
    </submittedName>
</protein>
<dbReference type="PANTHER" id="PTHR30024">
    <property type="entry name" value="ALIPHATIC SULFONATES-BINDING PROTEIN-RELATED"/>
    <property type="match status" value="1"/>
</dbReference>
<keyword evidence="3" id="KW-1003">Cell membrane</keyword>
<evidence type="ECO:0000256" key="8">
    <source>
        <dbReference type="SAM" id="SignalP"/>
    </source>
</evidence>
<feature type="chain" id="PRO_5037272890" evidence="8">
    <location>
        <begin position="33"/>
        <end position="424"/>
    </location>
</feature>
<dbReference type="PANTHER" id="PTHR30024:SF7">
    <property type="entry name" value="NITRATE_NITRITE BINDING PROTEIN NRTA"/>
    <property type="match status" value="1"/>
</dbReference>
<evidence type="ECO:0000256" key="4">
    <source>
        <dbReference type="ARBA" id="ARBA00022519"/>
    </source>
</evidence>
<proteinExistence type="inferred from homology"/>
<dbReference type="EMBL" id="BMKW01000008">
    <property type="protein sequence ID" value="GGJ22901.1"/>
    <property type="molecule type" value="Genomic_DNA"/>
</dbReference>
<evidence type="ECO:0000256" key="5">
    <source>
        <dbReference type="ARBA" id="ARBA00022729"/>
    </source>
</evidence>
<keyword evidence="2" id="KW-0813">Transport</keyword>
<dbReference type="Pfam" id="PF13379">
    <property type="entry name" value="NMT1_2"/>
    <property type="match status" value="1"/>
</dbReference>
<comment type="subcellular location">
    <subcellularLocation>
        <location evidence="1">Endomembrane system</location>
    </subcellularLocation>
</comment>
<dbReference type="GO" id="GO:0012505">
    <property type="term" value="C:endomembrane system"/>
    <property type="evidence" value="ECO:0007669"/>
    <property type="project" value="UniProtKB-SubCell"/>
</dbReference>
<accession>A0A917KQ63</accession>
<evidence type="ECO:0000256" key="1">
    <source>
        <dbReference type="ARBA" id="ARBA00004308"/>
    </source>
</evidence>
<comment type="caution">
    <text evidence="9">The sequence shown here is derived from an EMBL/GenBank/DDBJ whole genome shotgun (WGS) entry which is preliminary data.</text>
</comment>
<dbReference type="InterPro" id="IPR006311">
    <property type="entry name" value="TAT_signal"/>
</dbReference>
<evidence type="ECO:0000256" key="3">
    <source>
        <dbReference type="ARBA" id="ARBA00022475"/>
    </source>
</evidence>
<evidence type="ECO:0000256" key="6">
    <source>
        <dbReference type="ARBA" id="ARBA00023136"/>
    </source>
</evidence>
<reference evidence="9" key="1">
    <citation type="journal article" date="2014" name="Int. J. Syst. Evol. Microbiol.">
        <title>Complete genome sequence of Corynebacterium casei LMG S-19264T (=DSM 44701T), isolated from a smear-ripened cheese.</title>
        <authorList>
            <consortium name="US DOE Joint Genome Institute (JGI-PGF)"/>
            <person name="Walter F."/>
            <person name="Albersmeier A."/>
            <person name="Kalinowski J."/>
            <person name="Ruckert C."/>
        </authorList>
    </citation>
    <scope>NUCLEOTIDE SEQUENCE</scope>
    <source>
        <strain evidence="9">CGMCC 1.3617</strain>
    </source>
</reference>
<evidence type="ECO:0000256" key="7">
    <source>
        <dbReference type="ARBA" id="ARBA00024031"/>
    </source>
</evidence>
<dbReference type="SUPFAM" id="SSF53850">
    <property type="entry name" value="Periplasmic binding protein-like II"/>
    <property type="match status" value="1"/>
</dbReference>